<gene>
    <name evidence="2" type="ORF">AF335_01620</name>
    <name evidence="1" type="ORF">FHS36_004547</name>
</gene>
<dbReference type="AlphaFoldDB" id="A0A2N8P283"/>
<evidence type="ECO:0000313" key="3">
    <source>
        <dbReference type="Proteomes" id="UP000235945"/>
    </source>
</evidence>
<dbReference type="EMBL" id="JACHJF010000016">
    <property type="protein sequence ID" value="MBB5121095.1"/>
    <property type="molecule type" value="Genomic_DNA"/>
</dbReference>
<dbReference type="Proteomes" id="UP000235945">
    <property type="component" value="Unassembled WGS sequence"/>
</dbReference>
<reference evidence="3" key="2">
    <citation type="submission" date="2015-07" db="EMBL/GenBank/DDBJ databases">
        <authorList>
            <person name="Graham D.E."/>
            <person name="Giannone R.J."/>
            <person name="Gulvik C.A."/>
            <person name="Hettich R.L."/>
            <person name="Klingeman D.M."/>
            <person name="Mahan K.M."/>
            <person name="Parry R.J."/>
            <person name="Spain J.C."/>
        </authorList>
    </citation>
    <scope>NUCLEOTIDE SEQUENCE [LARGE SCALE GENOMIC DNA]</scope>
    <source>
        <strain evidence="3">ATCC 27428</strain>
    </source>
</reference>
<accession>A0A2N8P283</accession>
<evidence type="ECO:0000313" key="4">
    <source>
        <dbReference type="Proteomes" id="UP000528608"/>
    </source>
</evidence>
<name>A0A2N8P283_STREU</name>
<keyword evidence="3" id="KW-1185">Reference proteome</keyword>
<reference evidence="2" key="1">
    <citation type="submission" date="2015-07" db="EMBL/GenBank/DDBJ databases">
        <authorList>
            <person name="Noorani M."/>
        </authorList>
    </citation>
    <scope>NUCLEOTIDE SEQUENCE [LARGE SCALE GENOMIC DNA]</scope>
    <source>
        <strain evidence="2">ATCC 27428</strain>
    </source>
</reference>
<protein>
    <submittedName>
        <fullName evidence="2">Uncharacterized protein</fullName>
    </submittedName>
</protein>
<dbReference type="EMBL" id="LGUI01000001">
    <property type="protein sequence ID" value="PNE35118.1"/>
    <property type="molecule type" value="Genomic_DNA"/>
</dbReference>
<proteinExistence type="predicted"/>
<evidence type="ECO:0000313" key="1">
    <source>
        <dbReference type="EMBL" id="MBB5121095.1"/>
    </source>
</evidence>
<dbReference type="Proteomes" id="UP000528608">
    <property type="component" value="Unassembled WGS sequence"/>
</dbReference>
<comment type="caution">
    <text evidence="2">The sequence shown here is derived from an EMBL/GenBank/DDBJ whole genome shotgun (WGS) entry which is preliminary data.</text>
</comment>
<dbReference type="RefSeq" id="WP_102916447.1">
    <property type="nucleotide sequence ID" value="NZ_JACHJF010000016.1"/>
</dbReference>
<evidence type="ECO:0000313" key="2">
    <source>
        <dbReference type="EMBL" id="PNE35118.1"/>
    </source>
</evidence>
<reference evidence="1 4" key="3">
    <citation type="submission" date="2020-08" db="EMBL/GenBank/DDBJ databases">
        <title>Genomic Encyclopedia of Type Strains, Phase III (KMG-III): the genomes of soil and plant-associated and newly described type strains.</title>
        <authorList>
            <person name="Whitman W."/>
        </authorList>
    </citation>
    <scope>NUCLEOTIDE SEQUENCE [LARGE SCALE GENOMIC DNA]</scope>
    <source>
        <strain evidence="1 4">CECT 3259</strain>
    </source>
</reference>
<sequence>MPAREKVPHLPSVIVVHKQNTHLSTTHSLPLEGKSAFKARLLDLAGKGIEGATITFRTAVTNEEFGTAFTDFTGEAALDTSTVVLPPDRWMLVGAGGFVAEFPGDATRKPQRAAGRVRIRL</sequence>
<organism evidence="2 3">
    <name type="scientific">Streptomyces eurocidicus</name>
    <name type="common">Streptoverticillium eurocidicus</name>
    <dbReference type="NCBI Taxonomy" id="66423"/>
    <lineage>
        <taxon>Bacteria</taxon>
        <taxon>Bacillati</taxon>
        <taxon>Actinomycetota</taxon>
        <taxon>Actinomycetes</taxon>
        <taxon>Kitasatosporales</taxon>
        <taxon>Streptomycetaceae</taxon>
        <taxon>Streptomyces</taxon>
    </lineage>
</organism>